<dbReference type="AlphaFoldDB" id="A0A7I9ZQ69"/>
<accession>A0A7I9ZQ69</accession>
<evidence type="ECO:0000313" key="3">
    <source>
        <dbReference type="EMBL" id="GFH02826.1"/>
    </source>
</evidence>
<organism evidence="3 4">
    <name type="scientific">Mycolicibacterium hippocampi</name>
    <dbReference type="NCBI Taxonomy" id="659824"/>
    <lineage>
        <taxon>Bacteria</taxon>
        <taxon>Bacillati</taxon>
        <taxon>Actinomycetota</taxon>
        <taxon>Actinomycetes</taxon>
        <taxon>Mycobacteriales</taxon>
        <taxon>Mycobacteriaceae</taxon>
        <taxon>Mycolicibacterium</taxon>
    </lineage>
</organism>
<sequence length="272" mass="28349">MDQSRTSGVVVGVDGSAAAVEAALWATDEAIALGVPLRLVHVIEPTEQMTIDVHEQAHRVATAEAAVRSALAAVEATERPVKVDMEILEGRPVEALLGAAQSAVLLCVGARGLKHATRGRIGSTAAALSAAARCPVAIVRTHRPHDSATDRAVVIEIGDAAEGDTVLQRGLDEARRRQAAVRVLAPVGGVSDSRSQRRLAEWQHRYPDLDITSVPSRGDILDYLAAHADSIQLVVAGRGRAGGVAALVGPPGNAALRDSDCSILVCEPHNAL</sequence>
<keyword evidence="4" id="KW-1185">Reference proteome</keyword>
<dbReference type="PANTHER" id="PTHR46268">
    <property type="entry name" value="STRESS RESPONSE PROTEIN NHAX"/>
    <property type="match status" value="1"/>
</dbReference>
<proteinExistence type="inferred from homology"/>
<dbReference type="InterPro" id="IPR006015">
    <property type="entry name" value="Universal_stress_UspA"/>
</dbReference>
<dbReference type="RefSeq" id="WP_163890078.1">
    <property type="nucleotide sequence ID" value="NZ_BLLB01000002.1"/>
</dbReference>
<dbReference type="SUPFAM" id="SSF52402">
    <property type="entry name" value="Adenine nucleotide alpha hydrolases-like"/>
    <property type="match status" value="2"/>
</dbReference>
<dbReference type="Pfam" id="PF00582">
    <property type="entry name" value="Usp"/>
    <property type="match status" value="1"/>
</dbReference>
<comment type="similarity">
    <text evidence="1">Belongs to the universal stress protein A family.</text>
</comment>
<dbReference type="EMBL" id="BLLB01000002">
    <property type="protein sequence ID" value="GFH02826.1"/>
    <property type="molecule type" value="Genomic_DNA"/>
</dbReference>
<comment type="caution">
    <text evidence="3">The sequence shown here is derived from an EMBL/GenBank/DDBJ whole genome shotgun (WGS) entry which is preliminary data.</text>
</comment>
<dbReference type="Gene3D" id="3.40.50.620">
    <property type="entry name" value="HUPs"/>
    <property type="match status" value="2"/>
</dbReference>
<evidence type="ECO:0000256" key="1">
    <source>
        <dbReference type="ARBA" id="ARBA00008791"/>
    </source>
</evidence>
<dbReference type="Proteomes" id="UP000465304">
    <property type="component" value="Unassembled WGS sequence"/>
</dbReference>
<dbReference type="InterPro" id="IPR014729">
    <property type="entry name" value="Rossmann-like_a/b/a_fold"/>
</dbReference>
<feature type="domain" description="UspA" evidence="2">
    <location>
        <begin position="9"/>
        <end position="140"/>
    </location>
</feature>
<dbReference type="PRINTS" id="PR01438">
    <property type="entry name" value="UNVRSLSTRESS"/>
</dbReference>
<evidence type="ECO:0000313" key="4">
    <source>
        <dbReference type="Proteomes" id="UP000465304"/>
    </source>
</evidence>
<evidence type="ECO:0000259" key="2">
    <source>
        <dbReference type="Pfam" id="PF00582"/>
    </source>
</evidence>
<reference evidence="3 4" key="1">
    <citation type="journal article" date="2019" name="Emerg. Microbes Infect.">
        <title>Comprehensive subspecies identification of 175 nontuberculous mycobacteria species based on 7547 genomic profiles.</title>
        <authorList>
            <person name="Matsumoto Y."/>
            <person name="Kinjo T."/>
            <person name="Motooka D."/>
            <person name="Nabeya D."/>
            <person name="Jung N."/>
            <person name="Uechi K."/>
            <person name="Horii T."/>
            <person name="Iida T."/>
            <person name="Fujita J."/>
            <person name="Nakamura S."/>
        </authorList>
    </citation>
    <scope>NUCLEOTIDE SEQUENCE [LARGE SCALE GENOMIC DNA]</scope>
    <source>
        <strain evidence="3 4">JCM 30996</strain>
    </source>
</reference>
<dbReference type="PANTHER" id="PTHR46268:SF6">
    <property type="entry name" value="UNIVERSAL STRESS PROTEIN UP12"/>
    <property type="match status" value="1"/>
</dbReference>
<name>A0A7I9ZQ69_9MYCO</name>
<gene>
    <name evidence="3" type="ORF">MHIP_33090</name>
</gene>
<protein>
    <submittedName>
        <fullName evidence="3">Universal stress protein</fullName>
    </submittedName>
</protein>
<dbReference type="InterPro" id="IPR006016">
    <property type="entry name" value="UspA"/>
</dbReference>